<dbReference type="AlphaFoldDB" id="A0ABD2N273"/>
<feature type="domain" description="Small ribosomal subunit protein uS7" evidence="4">
    <location>
        <begin position="78"/>
        <end position="227"/>
    </location>
</feature>
<proteinExistence type="inferred from homology"/>
<dbReference type="InterPro" id="IPR000235">
    <property type="entry name" value="Ribosomal_uS7"/>
</dbReference>
<dbReference type="CDD" id="cd14870">
    <property type="entry name" value="uS7_Mitochondria_Mammalian"/>
    <property type="match status" value="1"/>
</dbReference>
<dbReference type="GO" id="GO:1990904">
    <property type="term" value="C:ribonucleoprotein complex"/>
    <property type="evidence" value="ECO:0007669"/>
    <property type="project" value="UniProtKB-KW"/>
</dbReference>
<evidence type="ECO:0000256" key="1">
    <source>
        <dbReference type="ARBA" id="ARBA00007151"/>
    </source>
</evidence>
<evidence type="ECO:0000313" key="6">
    <source>
        <dbReference type="Proteomes" id="UP001516400"/>
    </source>
</evidence>
<dbReference type="PANTHER" id="PTHR11205">
    <property type="entry name" value="RIBOSOMAL PROTEIN S7"/>
    <property type="match status" value="1"/>
</dbReference>
<keyword evidence="3" id="KW-0687">Ribonucleoprotein</keyword>
<evidence type="ECO:0000313" key="5">
    <source>
        <dbReference type="EMBL" id="KAL3272865.1"/>
    </source>
</evidence>
<dbReference type="EMBL" id="JABFTP020000062">
    <property type="protein sequence ID" value="KAL3272865.1"/>
    <property type="molecule type" value="Genomic_DNA"/>
</dbReference>
<name>A0ABD2N273_9CUCU</name>
<gene>
    <name evidence="5" type="ORF">HHI36_014326</name>
</gene>
<organism evidence="5 6">
    <name type="scientific">Cryptolaemus montrouzieri</name>
    <dbReference type="NCBI Taxonomy" id="559131"/>
    <lineage>
        <taxon>Eukaryota</taxon>
        <taxon>Metazoa</taxon>
        <taxon>Ecdysozoa</taxon>
        <taxon>Arthropoda</taxon>
        <taxon>Hexapoda</taxon>
        <taxon>Insecta</taxon>
        <taxon>Pterygota</taxon>
        <taxon>Neoptera</taxon>
        <taxon>Endopterygota</taxon>
        <taxon>Coleoptera</taxon>
        <taxon>Polyphaga</taxon>
        <taxon>Cucujiformia</taxon>
        <taxon>Coccinelloidea</taxon>
        <taxon>Coccinellidae</taxon>
        <taxon>Scymninae</taxon>
        <taxon>Scymnini</taxon>
        <taxon>Cryptolaemus</taxon>
    </lineage>
</organism>
<comment type="caution">
    <text evidence="5">The sequence shown here is derived from an EMBL/GenBank/DDBJ whole genome shotgun (WGS) entry which is preliminary data.</text>
</comment>
<dbReference type="InterPro" id="IPR023798">
    <property type="entry name" value="Ribosomal_uS7_dom"/>
</dbReference>
<dbReference type="GO" id="GO:0005840">
    <property type="term" value="C:ribosome"/>
    <property type="evidence" value="ECO:0007669"/>
    <property type="project" value="UniProtKB-KW"/>
</dbReference>
<evidence type="ECO:0000256" key="3">
    <source>
        <dbReference type="ARBA" id="ARBA00023274"/>
    </source>
</evidence>
<dbReference type="PIRSF" id="PIRSF002122">
    <property type="entry name" value="RPS7p_RPS7a_RPS5e_RPS7o"/>
    <property type="match status" value="1"/>
</dbReference>
<dbReference type="Pfam" id="PF00177">
    <property type="entry name" value="Ribosomal_S7"/>
    <property type="match status" value="1"/>
</dbReference>
<evidence type="ECO:0000256" key="2">
    <source>
        <dbReference type="ARBA" id="ARBA00022980"/>
    </source>
</evidence>
<dbReference type="Proteomes" id="UP001516400">
    <property type="component" value="Unassembled WGS sequence"/>
</dbReference>
<comment type="similarity">
    <text evidence="1">Belongs to the universal ribosomal protein uS7 family.</text>
</comment>
<reference evidence="5 6" key="1">
    <citation type="journal article" date="2021" name="BMC Biol.">
        <title>Horizontally acquired antibacterial genes associated with adaptive radiation of ladybird beetles.</title>
        <authorList>
            <person name="Li H.S."/>
            <person name="Tang X.F."/>
            <person name="Huang Y.H."/>
            <person name="Xu Z.Y."/>
            <person name="Chen M.L."/>
            <person name="Du X.Y."/>
            <person name="Qiu B.Y."/>
            <person name="Chen P.T."/>
            <person name="Zhang W."/>
            <person name="Slipinski A."/>
            <person name="Escalona H.E."/>
            <person name="Waterhouse R.M."/>
            <person name="Zwick A."/>
            <person name="Pang H."/>
        </authorList>
    </citation>
    <scope>NUCLEOTIDE SEQUENCE [LARGE SCALE GENOMIC DNA]</scope>
    <source>
        <strain evidence="5">SYSU2018</strain>
    </source>
</reference>
<keyword evidence="6" id="KW-1185">Reference proteome</keyword>
<accession>A0ABD2N273</accession>
<evidence type="ECO:0000259" key="4">
    <source>
        <dbReference type="Pfam" id="PF00177"/>
    </source>
</evidence>
<keyword evidence="2" id="KW-0689">Ribosomal protein</keyword>
<dbReference type="SUPFAM" id="SSF47973">
    <property type="entry name" value="Ribosomal protein S7"/>
    <property type="match status" value="1"/>
</dbReference>
<dbReference type="InterPro" id="IPR036823">
    <property type="entry name" value="Ribosomal_uS7_dom_sf"/>
</dbReference>
<dbReference type="Gene3D" id="1.10.455.10">
    <property type="entry name" value="Ribosomal protein S7 domain"/>
    <property type="match status" value="1"/>
</dbReference>
<protein>
    <recommendedName>
        <fullName evidence="4">Small ribosomal subunit protein uS7 domain-containing protein</fullName>
    </recommendedName>
</protein>
<sequence length="235" mass="27015">MASLKCIRNKIQSAFILYSNANACKLTVPHKMMSQYPSYYISPIYNKDIQSAMTKAGETQKLAHIPTRAALIDQTCSLTHDPEVSLMINYIMKDGNKILARSLMEKTFENIKRIQIQKYHKCETEEDRAAIILNPRIIFHEAVDNCKPLMYLTPIKRGGVKYQVPVPISDKRAQFLSMKWLITAAKEKDSTVRFAYQLALELIDAANNTGRVVKKKQDLHKQCEANRAYAHYRWS</sequence>